<dbReference type="PANTHER" id="PTHR14136:SF17">
    <property type="entry name" value="BTB_POZ DOMAIN-CONTAINING PROTEIN KCTD9"/>
    <property type="match status" value="1"/>
</dbReference>
<dbReference type="OrthoDB" id="154708at2"/>
<evidence type="ECO:0000313" key="2">
    <source>
        <dbReference type="Proteomes" id="UP000182569"/>
    </source>
</evidence>
<protein>
    <recommendedName>
        <fullName evidence="3">Pentapeptide repeat-containing protein</fullName>
    </recommendedName>
</protein>
<dbReference type="SUPFAM" id="SSF141571">
    <property type="entry name" value="Pentapeptide repeat-like"/>
    <property type="match status" value="1"/>
</dbReference>
<dbReference type="PANTHER" id="PTHR14136">
    <property type="entry name" value="BTB_POZ DOMAIN-CONTAINING PROTEIN KCTD9"/>
    <property type="match status" value="1"/>
</dbReference>
<keyword evidence="2" id="KW-1185">Reference proteome</keyword>
<evidence type="ECO:0008006" key="3">
    <source>
        <dbReference type="Google" id="ProtNLM"/>
    </source>
</evidence>
<gene>
    <name evidence="1" type="ORF">A7L45_19165</name>
</gene>
<proteinExistence type="predicted"/>
<dbReference type="STRING" id="1552.A7L45_19165"/>
<dbReference type="InterPro" id="IPR001646">
    <property type="entry name" value="5peptide_repeat"/>
</dbReference>
<dbReference type="InterPro" id="IPR051082">
    <property type="entry name" value="Pentapeptide-BTB/POZ_domain"/>
</dbReference>
<dbReference type="Gene3D" id="2.160.20.80">
    <property type="entry name" value="E3 ubiquitin-protein ligase SopA"/>
    <property type="match status" value="1"/>
</dbReference>
<evidence type="ECO:0000313" key="1">
    <source>
        <dbReference type="EMBL" id="APC42037.1"/>
    </source>
</evidence>
<dbReference type="Proteomes" id="UP000182569">
    <property type="component" value="Chromosome"/>
</dbReference>
<dbReference type="AlphaFoldDB" id="A0A1J0GL23"/>
<accession>A0A1J0GL23</accession>
<sequence>MIYPHGNKYDKELSENNREFVSSIETCIDNLRVDCKNCFGLCCVALYFSASEGFPIDKDAGRPCINLQSDFNCSVHKDLRDKGLKGCTAYDCFGAGQKVAQVTYSGRDWRLVPESAKQMFEVFLIMRQLHEMLWYLTEASTLQVAHSEKEKLNSIINETIRLTHLSPDSLIELDVESHRDNVNVLLLKTSELVRAKVCRGQKNPSKHQKTKARGADLIAADLRKTNLRGANLRGACLIAANLREVDLSGADLIGADLRDTDIRGANLTDSIFLTQSQINTAKGDSDTKLPRLLTHPTYWLK</sequence>
<organism evidence="1 2">
    <name type="scientific">Clostridium estertheticum subsp. estertheticum</name>
    <dbReference type="NCBI Taxonomy" id="1552"/>
    <lineage>
        <taxon>Bacteria</taxon>
        <taxon>Bacillati</taxon>
        <taxon>Bacillota</taxon>
        <taxon>Clostridia</taxon>
        <taxon>Eubacteriales</taxon>
        <taxon>Clostridiaceae</taxon>
        <taxon>Clostridium</taxon>
    </lineage>
</organism>
<name>A0A1J0GL23_9CLOT</name>
<dbReference type="Pfam" id="PF00805">
    <property type="entry name" value="Pentapeptide"/>
    <property type="match status" value="1"/>
</dbReference>
<dbReference type="RefSeq" id="WP_071614330.1">
    <property type="nucleotide sequence ID" value="NZ_CP015756.1"/>
</dbReference>
<dbReference type="EMBL" id="CP015756">
    <property type="protein sequence ID" value="APC42037.1"/>
    <property type="molecule type" value="Genomic_DNA"/>
</dbReference>
<dbReference type="KEGG" id="ceu:A7L45_19165"/>
<reference evidence="2" key="1">
    <citation type="journal article" date="2016" name="Front. Microbiol.">
        <title>Complete Genome Sequence of Clostridium estertheticum DSM 8809, a Microbe Identified in Spoiled Vacuum Packed Beef.</title>
        <authorList>
            <person name="Yu Z."/>
            <person name="Gunn L."/>
            <person name="Brennan E."/>
            <person name="Reid R."/>
            <person name="Wall P.G."/>
            <person name="Gaora O.P."/>
            <person name="Hurley D."/>
            <person name="Bolton D."/>
            <person name="Fanning S."/>
        </authorList>
    </citation>
    <scope>NUCLEOTIDE SEQUENCE [LARGE SCALE GENOMIC DNA]</scope>
    <source>
        <strain evidence="2">DSM 8809</strain>
    </source>
</reference>